<evidence type="ECO:0008006" key="6">
    <source>
        <dbReference type="Google" id="ProtNLM"/>
    </source>
</evidence>
<dbReference type="GO" id="GO:1902657">
    <property type="term" value="P:protein localization to prospore membrane"/>
    <property type="evidence" value="ECO:0007669"/>
    <property type="project" value="InterPro"/>
</dbReference>
<feature type="region of interest" description="Disordered" evidence="1">
    <location>
        <begin position="182"/>
        <end position="309"/>
    </location>
</feature>
<sequence length="1082" mass="121020">MTVPGDSSSNPARTSETETPGAPSCDHHTYRLFIGPLPDKLLAAMHEIIQVAGNDEPLDATYASAVRDVLDRNAHAFFLRQGGRAEDWDDVAHENVRDELMKRWQECPWMLPLRHTTHRVVSVTHWAGTTFEVGNILGVNVLDSHAPTPAALSVVSEASQQDVQAPNASTTAVSSIGRRSYWTAPSHLSPPSPPSSQGSSSTTGLPEQLGGESSAFSSDAPLLATVSTPSFPTGHVLRQGRDTPRSILKHSTGTSSKEPRAKRRGISLLEGAKRKVQLRPKESTLSPDGTHAAGPPLEDEQADEGPVSPNSVLARTGDEVVECSAGATAEGVPLQESPDDIYLRGLWNIFRIRVYAIDSIQDRMLVRVCYTKSESLTSHFDEVQNRQTTQLRHEDCMEFLVVWRRDMLELYEDYVCPSVLFQSYFHVDHIEQTIPGKECITGHKHLSFIIPLASEQTSVSLYSFIDLTFCILCPPTPVRDRKTRSRSFFQLSKDGTNVFVFKLKSRSRARDWLWHLWRRLGGKIPASIDIRCPEVDMHICIDVPASDVLNLDPAYDTFSHGNIIDLLQRSLSSERGPSKSWKTIIERQLQAGEQLKLAWRFNGRLDWVWQEQDVEGNARPWAVLSGLSLWQGLRPAHLELRIAEHFPDNVHLQNGKKMFEPPAVEGYLDRIRQQGRQRVYIMTHDGNLFSLLPSDASPPLPPSAHLSRLMSGLKPSVEEYSQSLFESEVWRGAEQIGAAHGTLDLRSIRSVQRAYGPLSQDDGEQVAQDAVDARDVGGHQGHAHVHDKAQLHLRRAFDVVLASGPVIRYEAHSAPDCIEWVTRLRALITYWTERHREDVKDEMDVAYAACTHARLTPRIPKCPNGTLHSTTPEPPINSEPPVLTSLYNWCPLSTCRSIVKAGRLFTRKGLRGQYKLVQLILVPGRLIRFNFSPTSTLHHRNSKDIGLLDAYVCSGYFAALALRPNEYSPESPNLPRRYHDGLETDEREEDKLFVIWYRKSEASAPAASWGKQSNAPAGGFQPTQPIPRLTKGSHKLAVFRTRSKVERDAWCWALGCEIEKVVRNNKDRERRVREAGGLVSCG</sequence>
<feature type="domain" description="Prospore membrane adapter protein SPO71 PH" evidence="3">
    <location>
        <begin position="361"/>
        <end position="523"/>
    </location>
</feature>
<evidence type="ECO:0000259" key="3">
    <source>
        <dbReference type="Pfam" id="PF23207"/>
    </source>
</evidence>
<name>A0A8I2YPS6_9AGAM</name>
<organism evidence="4 5">
    <name type="scientific">Boletus reticuloceps</name>
    <dbReference type="NCBI Taxonomy" id="495285"/>
    <lineage>
        <taxon>Eukaryota</taxon>
        <taxon>Fungi</taxon>
        <taxon>Dikarya</taxon>
        <taxon>Basidiomycota</taxon>
        <taxon>Agaricomycotina</taxon>
        <taxon>Agaricomycetes</taxon>
        <taxon>Agaricomycetidae</taxon>
        <taxon>Boletales</taxon>
        <taxon>Boletineae</taxon>
        <taxon>Boletaceae</taxon>
        <taxon>Boletoideae</taxon>
        <taxon>Boletus</taxon>
    </lineage>
</organism>
<dbReference type="InterPro" id="IPR040345">
    <property type="entry name" value="Mug56/Spo71"/>
</dbReference>
<accession>A0A8I2YPS6</accession>
<feature type="domain" description="Mug56/Spo71 PH" evidence="2">
    <location>
        <begin position="901"/>
        <end position="1058"/>
    </location>
</feature>
<protein>
    <recommendedName>
        <fullName evidence="6">Mug56/Spo71 PH domain-containing protein</fullName>
    </recommendedName>
</protein>
<reference evidence="4" key="1">
    <citation type="submission" date="2021-03" db="EMBL/GenBank/DDBJ databases">
        <title>Evolutionary innovations through gain and loss of genes in the ectomycorrhizal Boletales.</title>
        <authorList>
            <person name="Wu G."/>
            <person name="Miyauchi S."/>
            <person name="Morin E."/>
            <person name="Yang Z.-L."/>
            <person name="Xu J."/>
            <person name="Martin F.M."/>
        </authorList>
    </citation>
    <scope>NUCLEOTIDE SEQUENCE</scope>
    <source>
        <strain evidence="4">BR01</strain>
    </source>
</reference>
<evidence type="ECO:0000313" key="5">
    <source>
        <dbReference type="Proteomes" id="UP000683000"/>
    </source>
</evidence>
<feature type="compositionally biased region" description="Polar residues" evidence="1">
    <location>
        <begin position="1"/>
        <end position="18"/>
    </location>
</feature>
<dbReference type="Pfam" id="PF23207">
    <property type="entry name" value="PH_SPO71"/>
    <property type="match status" value="1"/>
</dbReference>
<comment type="caution">
    <text evidence="4">The sequence shown here is derived from an EMBL/GenBank/DDBJ whole genome shotgun (WGS) entry which is preliminary data.</text>
</comment>
<dbReference type="PANTHER" id="PTHR28076:SF1">
    <property type="entry name" value="PROSPORE MEMBRANE ADAPTER PROTEIN SPO71"/>
    <property type="match status" value="1"/>
</dbReference>
<dbReference type="InterPro" id="IPR057379">
    <property type="entry name" value="PH_SPO71"/>
</dbReference>
<gene>
    <name evidence="4" type="ORF">JVT61DRAFT_994</name>
</gene>
<evidence type="ECO:0000256" key="1">
    <source>
        <dbReference type="SAM" id="MobiDB-lite"/>
    </source>
</evidence>
<dbReference type="PANTHER" id="PTHR28076">
    <property type="entry name" value="SPORULATION-SPECIFIC PROTEIN 71"/>
    <property type="match status" value="1"/>
</dbReference>
<proteinExistence type="predicted"/>
<dbReference type="EMBL" id="JAGFBS010000010">
    <property type="protein sequence ID" value="KAG6376959.1"/>
    <property type="molecule type" value="Genomic_DNA"/>
</dbReference>
<dbReference type="Pfam" id="PF15404">
    <property type="entry name" value="PH_4"/>
    <property type="match status" value="1"/>
</dbReference>
<evidence type="ECO:0000313" key="4">
    <source>
        <dbReference type="EMBL" id="KAG6376959.1"/>
    </source>
</evidence>
<dbReference type="OrthoDB" id="5579281at2759"/>
<feature type="region of interest" description="Disordered" evidence="1">
    <location>
        <begin position="1"/>
        <end position="25"/>
    </location>
</feature>
<keyword evidence="5" id="KW-1185">Reference proteome</keyword>
<dbReference type="Proteomes" id="UP000683000">
    <property type="component" value="Unassembled WGS sequence"/>
</dbReference>
<dbReference type="InterPro" id="IPR039486">
    <property type="entry name" value="Mug56/Spo71_PH"/>
</dbReference>
<feature type="compositionally biased region" description="Low complexity" evidence="1">
    <location>
        <begin position="195"/>
        <end position="206"/>
    </location>
</feature>
<feature type="region of interest" description="Disordered" evidence="1">
    <location>
        <begin position="1007"/>
        <end position="1028"/>
    </location>
</feature>
<evidence type="ECO:0000259" key="2">
    <source>
        <dbReference type="Pfam" id="PF15404"/>
    </source>
</evidence>
<dbReference type="AlphaFoldDB" id="A0A8I2YPS6"/>